<dbReference type="SUPFAM" id="SSF52058">
    <property type="entry name" value="L domain-like"/>
    <property type="match status" value="1"/>
</dbReference>
<name>A0A5D2RNC4_GOSTO</name>
<dbReference type="InterPro" id="IPR032675">
    <property type="entry name" value="LRR_dom_sf"/>
</dbReference>
<dbReference type="InterPro" id="IPR003591">
    <property type="entry name" value="Leu-rich_rpt_typical-subtyp"/>
</dbReference>
<accession>A0A5D2RNC4</accession>
<sequence>MHGEIPSSFFNLANLIELDLSSNNFSGVIKSDMLLKLKNLETLVLSLNNFSGAIKLDVLSKLKNLTMLELSNNKLLSFSSDDGVNSTFQKLETLYFSSCNVQQFPNILRSAKILRYLDLSNNAIKGSIFKWESKGWERLFYLNLSHNLLLSLEQFPGENLHILDLRSNLLQGPLLAPLPPSLEEFWISNNNLTGKIPPSICNLTYPQILDLSRNYLGGIIPKCLGSSSYGPRIINLQKNNFKGKIPDFCAYYNGLINLALNDNQLEGPLPRSLINCTFLKFLNLANNKLNDTFPRWLGALPALQVLILRFNGFHGRLNISEDIRPSFSSLQIVDLSGNEFIGVLPTTFFQNLNSLKHARNLSELVLQESDKEGLTPLYALHFYDQVSVNVTWKKSEMELEYIRTLPIFTAIDFSNNRFSGKIPEAIGELRTLEVLNLSHNSFTGNIPPSLGNLVELESLDLSSNNLSGEIPSQMTKLTFLEVLNFSHNNLVGSIPHGNQFNTFENDSYYGNLGLCGFPLTKQCGNGEGPKPPAPKRKEAEGSPVAFIWKLVMMGYGCGVVLGRDLNCGRGRVFGRIAFIAVADITDAIAVIAGIAVVNFTLLIVYCGYSGFRQ</sequence>
<evidence type="ECO:0000256" key="7">
    <source>
        <dbReference type="ARBA" id="ARBA00022989"/>
    </source>
</evidence>
<gene>
    <name evidence="12" type="ORF">ES332_A01G066100v1</name>
</gene>
<evidence type="ECO:0008006" key="14">
    <source>
        <dbReference type="Google" id="ProtNLM"/>
    </source>
</evidence>
<keyword evidence="3" id="KW-1003">Cell membrane</keyword>
<dbReference type="Pfam" id="PF13855">
    <property type="entry name" value="LRR_8"/>
    <property type="match status" value="1"/>
</dbReference>
<dbReference type="PROSITE" id="PS51450">
    <property type="entry name" value="LRR"/>
    <property type="match status" value="1"/>
</dbReference>
<feature type="transmembrane region" description="Helical" evidence="11">
    <location>
        <begin position="587"/>
        <end position="608"/>
    </location>
</feature>
<evidence type="ECO:0000256" key="8">
    <source>
        <dbReference type="ARBA" id="ARBA00023136"/>
    </source>
</evidence>
<dbReference type="Pfam" id="PF00560">
    <property type="entry name" value="LRR_1"/>
    <property type="match status" value="6"/>
</dbReference>
<protein>
    <recommendedName>
        <fullName evidence="14">Leucine-rich repeat-containing N-terminal plant-type domain-containing protein</fullName>
    </recommendedName>
</protein>
<evidence type="ECO:0000256" key="4">
    <source>
        <dbReference type="ARBA" id="ARBA00022614"/>
    </source>
</evidence>
<keyword evidence="8 11" id="KW-0472">Membrane</keyword>
<comment type="subcellular location">
    <subcellularLocation>
        <location evidence="1">Cell membrane</location>
        <topology evidence="1">Single-pass type I membrane protein</topology>
    </subcellularLocation>
</comment>
<dbReference type="AlphaFoldDB" id="A0A5D2RNC4"/>
<keyword evidence="9" id="KW-0675">Receptor</keyword>
<organism evidence="12 13">
    <name type="scientific">Gossypium tomentosum</name>
    <name type="common">Hawaiian cotton</name>
    <name type="synonym">Gossypium sandvicense</name>
    <dbReference type="NCBI Taxonomy" id="34277"/>
    <lineage>
        <taxon>Eukaryota</taxon>
        <taxon>Viridiplantae</taxon>
        <taxon>Streptophyta</taxon>
        <taxon>Embryophyta</taxon>
        <taxon>Tracheophyta</taxon>
        <taxon>Spermatophyta</taxon>
        <taxon>Magnoliopsida</taxon>
        <taxon>eudicotyledons</taxon>
        <taxon>Gunneridae</taxon>
        <taxon>Pentapetalae</taxon>
        <taxon>rosids</taxon>
        <taxon>malvids</taxon>
        <taxon>Malvales</taxon>
        <taxon>Malvaceae</taxon>
        <taxon>Malvoideae</taxon>
        <taxon>Gossypium</taxon>
    </lineage>
</organism>
<dbReference type="PANTHER" id="PTHR27004">
    <property type="entry name" value="RECEPTOR-LIKE PROTEIN 12 ISOFORM X1"/>
    <property type="match status" value="1"/>
</dbReference>
<keyword evidence="13" id="KW-1185">Reference proteome</keyword>
<keyword evidence="4" id="KW-0433">Leucine-rich repeat</keyword>
<evidence type="ECO:0000256" key="11">
    <source>
        <dbReference type="SAM" id="Phobius"/>
    </source>
</evidence>
<dbReference type="Gene3D" id="3.80.10.10">
    <property type="entry name" value="Ribonuclease Inhibitor"/>
    <property type="match status" value="2"/>
</dbReference>
<keyword evidence="10" id="KW-0325">Glycoprotein</keyword>
<evidence type="ECO:0000256" key="9">
    <source>
        <dbReference type="ARBA" id="ARBA00023170"/>
    </source>
</evidence>
<dbReference type="PRINTS" id="PR00019">
    <property type="entry name" value="LEURICHRPT"/>
</dbReference>
<dbReference type="InterPro" id="IPR001611">
    <property type="entry name" value="Leu-rich_rpt"/>
</dbReference>
<dbReference type="EMBL" id="CM017610">
    <property type="protein sequence ID" value="TYI41986.1"/>
    <property type="molecule type" value="Genomic_DNA"/>
</dbReference>
<evidence type="ECO:0000256" key="2">
    <source>
        <dbReference type="ARBA" id="ARBA00009592"/>
    </source>
</evidence>
<evidence type="ECO:0000256" key="5">
    <source>
        <dbReference type="ARBA" id="ARBA00022692"/>
    </source>
</evidence>
<evidence type="ECO:0000256" key="1">
    <source>
        <dbReference type="ARBA" id="ARBA00004251"/>
    </source>
</evidence>
<dbReference type="Proteomes" id="UP000322667">
    <property type="component" value="Chromosome A01"/>
</dbReference>
<keyword evidence="7 11" id="KW-1133">Transmembrane helix</keyword>
<evidence type="ECO:0000256" key="3">
    <source>
        <dbReference type="ARBA" id="ARBA00022475"/>
    </source>
</evidence>
<evidence type="ECO:0000313" key="13">
    <source>
        <dbReference type="Proteomes" id="UP000322667"/>
    </source>
</evidence>
<evidence type="ECO:0000313" key="12">
    <source>
        <dbReference type="EMBL" id="TYI41986.1"/>
    </source>
</evidence>
<keyword evidence="5 11" id="KW-0812">Transmembrane</keyword>
<proteinExistence type="inferred from homology"/>
<reference evidence="12 13" key="1">
    <citation type="submission" date="2019-07" db="EMBL/GenBank/DDBJ databases">
        <title>WGS assembly of Gossypium tomentosum.</title>
        <authorList>
            <person name="Chen Z.J."/>
            <person name="Sreedasyam A."/>
            <person name="Ando A."/>
            <person name="Song Q."/>
            <person name="De L."/>
            <person name="Hulse-Kemp A."/>
            <person name="Ding M."/>
            <person name="Ye W."/>
            <person name="Kirkbride R."/>
            <person name="Jenkins J."/>
            <person name="Plott C."/>
            <person name="Lovell J."/>
            <person name="Lin Y.-M."/>
            <person name="Vaughn R."/>
            <person name="Liu B."/>
            <person name="Li W."/>
            <person name="Simpson S."/>
            <person name="Scheffler B."/>
            <person name="Saski C."/>
            <person name="Grover C."/>
            <person name="Hu G."/>
            <person name="Conover J."/>
            <person name="Carlson J."/>
            <person name="Shu S."/>
            <person name="Boston L."/>
            <person name="Williams M."/>
            <person name="Peterson D."/>
            <person name="Mcgee K."/>
            <person name="Jones D."/>
            <person name="Wendel J."/>
            <person name="Stelly D."/>
            <person name="Grimwood J."/>
            <person name="Schmutz J."/>
        </authorList>
    </citation>
    <scope>NUCLEOTIDE SEQUENCE [LARGE SCALE GENOMIC DNA]</scope>
    <source>
        <strain evidence="12">7179.01</strain>
    </source>
</reference>
<keyword evidence="6" id="KW-0677">Repeat</keyword>
<dbReference type="SMART" id="SM00369">
    <property type="entry name" value="LRR_TYP"/>
    <property type="match status" value="6"/>
</dbReference>
<evidence type="ECO:0000256" key="6">
    <source>
        <dbReference type="ARBA" id="ARBA00022737"/>
    </source>
</evidence>
<evidence type="ECO:0000256" key="10">
    <source>
        <dbReference type="ARBA" id="ARBA00023180"/>
    </source>
</evidence>
<dbReference type="GO" id="GO:0005886">
    <property type="term" value="C:plasma membrane"/>
    <property type="evidence" value="ECO:0007669"/>
    <property type="project" value="UniProtKB-SubCell"/>
</dbReference>
<comment type="similarity">
    <text evidence="2">Belongs to the RLP family.</text>
</comment>
<dbReference type="FunFam" id="3.80.10.10:FF:000213">
    <property type="entry name" value="Tyrosine-sulfated glycopeptide receptor 1"/>
    <property type="match status" value="1"/>
</dbReference>
<dbReference type="PANTHER" id="PTHR27004:SF181">
    <property type="entry name" value="TOLL-LIKE RECEPTOR 8"/>
    <property type="match status" value="1"/>
</dbReference>
<dbReference type="SUPFAM" id="SSF52047">
    <property type="entry name" value="RNI-like"/>
    <property type="match status" value="1"/>
</dbReference>